<dbReference type="AlphaFoldDB" id="A0A0D7BMI9"/>
<dbReference type="InterPro" id="IPR001199">
    <property type="entry name" value="Cyt_B5-like_heme/steroid-bd"/>
</dbReference>
<dbReference type="EMBL" id="KN880450">
    <property type="protein sequence ID" value="KIY71763.1"/>
    <property type="molecule type" value="Genomic_DNA"/>
</dbReference>
<feature type="region of interest" description="Disordered" evidence="2">
    <location>
        <begin position="1"/>
        <end position="81"/>
    </location>
</feature>
<comment type="similarity">
    <text evidence="1">Belongs to the cytochrome b5 family. MAPR subfamily.</text>
</comment>
<organism evidence="4 5">
    <name type="scientific">Cylindrobasidium torrendii FP15055 ss-10</name>
    <dbReference type="NCBI Taxonomy" id="1314674"/>
    <lineage>
        <taxon>Eukaryota</taxon>
        <taxon>Fungi</taxon>
        <taxon>Dikarya</taxon>
        <taxon>Basidiomycota</taxon>
        <taxon>Agaricomycotina</taxon>
        <taxon>Agaricomycetes</taxon>
        <taxon>Agaricomycetidae</taxon>
        <taxon>Agaricales</taxon>
        <taxon>Marasmiineae</taxon>
        <taxon>Physalacriaceae</taxon>
        <taxon>Cylindrobasidium</taxon>
    </lineage>
</organism>
<feature type="compositionally biased region" description="Basic residues" evidence="2">
    <location>
        <begin position="268"/>
        <end position="281"/>
    </location>
</feature>
<dbReference type="GO" id="GO:0012505">
    <property type="term" value="C:endomembrane system"/>
    <property type="evidence" value="ECO:0007669"/>
    <property type="project" value="TreeGrafter"/>
</dbReference>
<evidence type="ECO:0000256" key="1">
    <source>
        <dbReference type="ARBA" id="ARBA00038357"/>
    </source>
</evidence>
<reference evidence="4 5" key="1">
    <citation type="journal article" date="2015" name="Fungal Genet. Biol.">
        <title>Evolution of novel wood decay mechanisms in Agaricales revealed by the genome sequences of Fistulina hepatica and Cylindrobasidium torrendii.</title>
        <authorList>
            <person name="Floudas D."/>
            <person name="Held B.W."/>
            <person name="Riley R."/>
            <person name="Nagy L.G."/>
            <person name="Koehler G."/>
            <person name="Ransdell A.S."/>
            <person name="Younus H."/>
            <person name="Chow J."/>
            <person name="Chiniquy J."/>
            <person name="Lipzen A."/>
            <person name="Tritt A."/>
            <person name="Sun H."/>
            <person name="Haridas S."/>
            <person name="LaButti K."/>
            <person name="Ohm R.A."/>
            <person name="Kues U."/>
            <person name="Blanchette R.A."/>
            <person name="Grigoriev I.V."/>
            <person name="Minto R.E."/>
            <person name="Hibbett D.S."/>
        </authorList>
    </citation>
    <scope>NUCLEOTIDE SEQUENCE [LARGE SCALE GENOMIC DNA]</scope>
    <source>
        <strain evidence="4 5">FP15055 ss-10</strain>
    </source>
</reference>
<evidence type="ECO:0000259" key="3">
    <source>
        <dbReference type="SMART" id="SM01117"/>
    </source>
</evidence>
<dbReference type="InterPro" id="IPR036400">
    <property type="entry name" value="Cyt_B5-like_heme/steroid_sf"/>
</dbReference>
<dbReference type="GO" id="GO:0016020">
    <property type="term" value="C:membrane"/>
    <property type="evidence" value="ECO:0007669"/>
    <property type="project" value="TreeGrafter"/>
</dbReference>
<feature type="compositionally biased region" description="Basic and acidic residues" evidence="2">
    <location>
        <begin position="51"/>
        <end position="81"/>
    </location>
</feature>
<proteinExistence type="inferred from homology"/>
<name>A0A0D7BMI9_9AGAR</name>
<dbReference type="Gene3D" id="3.10.120.10">
    <property type="entry name" value="Cytochrome b5-like heme/steroid binding domain"/>
    <property type="match status" value="1"/>
</dbReference>
<dbReference type="SUPFAM" id="SSF55856">
    <property type="entry name" value="Cytochrome b5-like heme/steroid binding domain"/>
    <property type="match status" value="1"/>
</dbReference>
<dbReference type="PANTHER" id="PTHR10281">
    <property type="entry name" value="MEMBRANE-ASSOCIATED PROGESTERONE RECEPTOR COMPONENT-RELATED"/>
    <property type="match status" value="1"/>
</dbReference>
<dbReference type="PANTHER" id="PTHR10281:SF76">
    <property type="entry name" value="CALCUTTA CUP-RELATED"/>
    <property type="match status" value="1"/>
</dbReference>
<feature type="compositionally biased region" description="Basic and acidic residues" evidence="2">
    <location>
        <begin position="27"/>
        <end position="37"/>
    </location>
</feature>
<sequence length="281" mass="31910">MSWVLSRDKTSAYREPEGTPMVDDPSIPDRKVADKAANKPFLSYQRYRKQQTREHEAWEKRQAEREKRIANGEDVGPEERDPTAEVDIGIFTILKWVVYAILLTSLAGKFLVGSYTWEYDGKWVQLKTYLPGPSQHLFTETQLAEFDGSRPGRPIYLAIDGEVYDVTNGRAYQPGGSYNHFAGTDAARAFGTGCFQTHRTHDLRGLTEAELKGVNHWKEFYRDHKDYRKVGRVLHKPIDPASPIPEPCKPKKANDQGPKKDTAERTAVKGKAKKGKDKSEL</sequence>
<feature type="domain" description="Cytochrome b5 heme-binding" evidence="3">
    <location>
        <begin position="138"/>
        <end position="234"/>
    </location>
</feature>
<dbReference type="OrthoDB" id="10257697at2759"/>
<dbReference type="Proteomes" id="UP000054007">
    <property type="component" value="Unassembled WGS sequence"/>
</dbReference>
<protein>
    <submittedName>
        <fullName evidence="4">Cytochrome b5</fullName>
    </submittedName>
</protein>
<feature type="compositionally biased region" description="Basic and acidic residues" evidence="2">
    <location>
        <begin position="248"/>
        <end position="267"/>
    </location>
</feature>
<dbReference type="SMART" id="SM01117">
    <property type="entry name" value="Cyt-b5"/>
    <property type="match status" value="1"/>
</dbReference>
<evidence type="ECO:0000313" key="5">
    <source>
        <dbReference type="Proteomes" id="UP000054007"/>
    </source>
</evidence>
<evidence type="ECO:0000256" key="2">
    <source>
        <dbReference type="SAM" id="MobiDB-lite"/>
    </source>
</evidence>
<keyword evidence="5" id="KW-1185">Reference proteome</keyword>
<gene>
    <name evidence="4" type="ORF">CYLTODRAFT_418484</name>
</gene>
<feature type="compositionally biased region" description="Basic and acidic residues" evidence="2">
    <location>
        <begin position="1"/>
        <end position="17"/>
    </location>
</feature>
<evidence type="ECO:0000313" key="4">
    <source>
        <dbReference type="EMBL" id="KIY71763.1"/>
    </source>
</evidence>
<dbReference type="InterPro" id="IPR050577">
    <property type="entry name" value="MAPR/NEUFC/NENF-like"/>
</dbReference>
<accession>A0A0D7BMI9</accession>
<dbReference type="Pfam" id="PF00173">
    <property type="entry name" value="Cyt-b5"/>
    <property type="match status" value="1"/>
</dbReference>
<feature type="region of interest" description="Disordered" evidence="2">
    <location>
        <begin position="236"/>
        <end position="281"/>
    </location>
</feature>